<dbReference type="HAMAP" id="MF_01486">
    <property type="entry name" value="RecC"/>
    <property type="match status" value="1"/>
</dbReference>
<keyword evidence="5 10" id="KW-0347">Helicase</keyword>
<evidence type="ECO:0000256" key="6">
    <source>
        <dbReference type="ARBA" id="ARBA00022839"/>
    </source>
</evidence>
<evidence type="ECO:0000313" key="13">
    <source>
        <dbReference type="Proteomes" id="UP000731465"/>
    </source>
</evidence>
<dbReference type="NCBIfam" id="TIGR01450">
    <property type="entry name" value="recC"/>
    <property type="match status" value="1"/>
</dbReference>
<keyword evidence="9 10" id="KW-0234">DNA repair</keyword>
<sequence>MRQFSLNVVNSNDLSILSSICSNRISLKSENGNPFARDKIIVMNKGMQMYLQQEIAHNNLICSGVDFSPLWAFIWDLHKTISGADSYNRYDHEHISWSLFSMIDKWKKKDDPVFASMREYLLVDDGEDEGAKAYQLCGAIADCFDQYQMYRPEWIREWNKMTLSDFEDITQNNDGTLLLKEGKIKDFIKSLLGSASSKNDRSLEKTLYNNIWQIKLWVMLRENLNATVNEQSSYDRATVIYELVKALNDPKRADVLKKKLPRRLYIFGVTSMPSQVIDLFCAIGKHIEVLYMLLNPCQEYWGDLSSIKADWKEKKKIIVKYLRSDALEQRQSIGAKRKLVADVDATDSYFEEYQKLFDNNENLVDGNALLISLGKECKDTFNELLSRDTELAFTNVFCSNVDPDDKESDTVLNRIKDQLLTLNSKEKYKIRDDDSSIEFHSCHTPLREVEVLRDRMLDIFKKEKNNGCVSTKNFLVMVPDIETYSPLIESVFGSVSYDDPAYIPYAVCDRTAKSDNKIASAIIELLSIGSRRITASLVIDLLSIESIARKFGISKDEVSVIAEYLKKANIHWGLDEEDVKEELNAQIDLPWTLSNGIDRIVDGFFKGSDIVGGACSDVDTGDFELINKFCAFVNKLKQIRDEFSPNLDLTNDDWTRKLRNILLDGLFSDEQNEELLFINKILQQMNESISNLKAGIGSNEEDGHTSVLNIKLPVFRAKLEHAFGNDRDSSKYLRGKVNFCSFIPMRAVPFDYIFLLGMNDGEFPRKEVLPNFNLMGVKSLIRNNDRQKSVDDRFLFLESIMSAKKKLYISYIGQSPIDKSELNPSPVVIELIEHITENFYVNCDVLDEENNLKDIKSRLFRQETLNSYDIRNYSLDEQNNLLRTVSYNKAAFWFDKKTSDKDGNLPIGYLTDENIDSLKNQSCDLTSLSLDELTNFFRNPCKAFLKEKMNISNVGSVKSSVCEDNEPIMFGNFKSQFLVNDLFSEFMNYYFKDHSFNTDLILNEHPSGSFREINKAKILGIPPEDFVVTFLDLYKKQGAMPYSIFFEKEKKKIIEIFSNILRAFATEAIKDNFAGKSYSVPIIFETSMHEQSEITLEGTISEYSNYIIDPFHDDLTESSLYSNFLKALSRIAAYNHSISNVSEKILFISNKGDKYALQNIPSKDEIDSYLAKLVYYYDLMKKVPVPITKRFMDKVLVACCKKDPKTPEELFYEENLEIFKYEDEATYLFKDYQSLQNLCEKQKEIVFEFADSIVEMYKSMRIVKEEL</sequence>
<dbReference type="PANTHER" id="PTHR30591">
    <property type="entry name" value="RECBCD ENZYME SUBUNIT RECC"/>
    <property type="match status" value="1"/>
</dbReference>
<dbReference type="InterPro" id="IPR006697">
    <property type="entry name" value="RecC"/>
</dbReference>
<dbReference type="PANTHER" id="PTHR30591:SF1">
    <property type="entry name" value="RECBCD ENZYME SUBUNIT RECC"/>
    <property type="match status" value="1"/>
</dbReference>
<evidence type="ECO:0000256" key="4">
    <source>
        <dbReference type="ARBA" id="ARBA00022801"/>
    </source>
</evidence>
<evidence type="ECO:0000256" key="8">
    <source>
        <dbReference type="ARBA" id="ARBA00023125"/>
    </source>
</evidence>
<dbReference type="InterPro" id="IPR041500">
    <property type="entry name" value="RecC_C"/>
</dbReference>
<dbReference type="Gene3D" id="1.10.10.160">
    <property type="match status" value="1"/>
</dbReference>
<evidence type="ECO:0000259" key="11">
    <source>
        <dbReference type="Pfam" id="PF17946"/>
    </source>
</evidence>
<accession>A0ABS7DHM7</accession>
<comment type="function">
    <text evidence="10">A helicase/nuclease that prepares dsDNA breaks (DSB) for recombinational DNA repair. Binds to DSBs and unwinds DNA via a highly rapid and processive ATP-dependent bidirectional helicase activity. Unwinds dsDNA until it encounters a Chi (crossover hotspot instigator) sequence from the 3' direction. Cuts ssDNA a few nucleotides 3' to the Chi site. The properties and activities of the enzyme are changed at Chi. The Chi-altered holoenzyme produces a long 3'-ssDNA overhang and facilitates RecA-binding to the ssDNA for homologous DNA recombination and repair. Holoenzyme degrades any linearized DNA that is unable to undergo homologous recombination. In the holoenzyme this subunit recognizes the wild-type Chi sequence, and when added to isolated RecB increases its ATP-dependent helicase processivity.</text>
</comment>
<keyword evidence="8 10" id="KW-0238">DNA-binding</keyword>
<evidence type="ECO:0000256" key="1">
    <source>
        <dbReference type="ARBA" id="ARBA00022722"/>
    </source>
</evidence>
<dbReference type="SUPFAM" id="SSF52540">
    <property type="entry name" value="P-loop containing nucleoside triphosphate hydrolases"/>
    <property type="match status" value="2"/>
</dbReference>
<protein>
    <recommendedName>
        <fullName evidence="10">RecBCD enzyme subunit RecC</fullName>
    </recommendedName>
    <alternativeName>
        <fullName evidence="10">Exonuclease V subunit RecC</fullName>
        <shortName evidence="10">ExoV subunit RecC</shortName>
    </alternativeName>
    <alternativeName>
        <fullName evidence="10">Helicase/nuclease RecBCD subunit RecC</fullName>
    </alternativeName>
</protein>
<dbReference type="SUPFAM" id="SSF52980">
    <property type="entry name" value="Restriction endonuclease-like"/>
    <property type="match status" value="1"/>
</dbReference>
<keyword evidence="6 10" id="KW-0269">Exonuclease</keyword>
<keyword evidence="7 10" id="KW-0067">ATP-binding</keyword>
<dbReference type="Pfam" id="PF17946">
    <property type="entry name" value="RecC_C"/>
    <property type="match status" value="1"/>
</dbReference>
<dbReference type="Pfam" id="PF04257">
    <property type="entry name" value="Exonuc_V_gamma"/>
    <property type="match status" value="1"/>
</dbReference>
<evidence type="ECO:0000256" key="5">
    <source>
        <dbReference type="ARBA" id="ARBA00022806"/>
    </source>
</evidence>
<dbReference type="PIRSF" id="PIRSF000980">
    <property type="entry name" value="RecC"/>
    <property type="match status" value="1"/>
</dbReference>
<dbReference type="InterPro" id="IPR013986">
    <property type="entry name" value="DExx_box_DNA_helicase_dom_sf"/>
</dbReference>
<keyword evidence="1 10" id="KW-0540">Nuclease</keyword>
<evidence type="ECO:0000256" key="7">
    <source>
        <dbReference type="ARBA" id="ARBA00022840"/>
    </source>
</evidence>
<gene>
    <name evidence="10 12" type="primary">recC</name>
    <name evidence="12" type="ORF">J5V48_07785</name>
</gene>
<organism evidence="12 13">
    <name type="scientific">Succinivibrio faecicola</name>
    <dbReference type="NCBI Taxonomy" id="2820300"/>
    <lineage>
        <taxon>Bacteria</taxon>
        <taxon>Pseudomonadati</taxon>
        <taxon>Pseudomonadota</taxon>
        <taxon>Gammaproteobacteria</taxon>
        <taxon>Aeromonadales</taxon>
        <taxon>Succinivibrionaceae</taxon>
        <taxon>Succinivibrio</taxon>
    </lineage>
</organism>
<dbReference type="InterPro" id="IPR027417">
    <property type="entry name" value="P-loop_NTPase"/>
</dbReference>
<comment type="miscellaneous">
    <text evidence="10">In the RecBCD complex, RecB has a slow 3'-5' helicase, an exonuclease activity and loads RecA onto ssDNA, RecD has a fast 5'-3' helicase activity, while RecC stimulates the ATPase and processivity of the RecB helicase and contributes to recognition of the Chi site.</text>
</comment>
<evidence type="ECO:0000256" key="2">
    <source>
        <dbReference type="ARBA" id="ARBA00022741"/>
    </source>
</evidence>
<reference evidence="12 13" key="1">
    <citation type="submission" date="2021-03" db="EMBL/GenBank/DDBJ databases">
        <title>Succinivibrio sp. nov. isolated from feces of cow.</title>
        <authorList>
            <person name="Choi J.-Y."/>
        </authorList>
    </citation>
    <scope>NUCLEOTIDE SEQUENCE [LARGE SCALE GENOMIC DNA]</scope>
    <source>
        <strain evidence="12 13">AGMB01872</strain>
    </source>
</reference>
<comment type="subunit">
    <text evidence="10">Heterotrimer of RecB, RecC and RecD. All subunits contribute to DNA-binding.</text>
</comment>
<keyword evidence="3 10" id="KW-0227">DNA damage</keyword>
<dbReference type="Proteomes" id="UP000731465">
    <property type="component" value="Unassembled WGS sequence"/>
</dbReference>
<evidence type="ECO:0000256" key="10">
    <source>
        <dbReference type="HAMAP-Rule" id="MF_01486"/>
    </source>
</evidence>
<dbReference type="Gene3D" id="3.40.50.10930">
    <property type="match status" value="1"/>
</dbReference>
<dbReference type="InterPro" id="IPR011335">
    <property type="entry name" value="Restrct_endonuc-II-like"/>
</dbReference>
<comment type="caution">
    <text evidence="12">The sequence shown here is derived from an EMBL/GenBank/DDBJ whole genome shotgun (WGS) entry which is preliminary data.</text>
</comment>
<evidence type="ECO:0000313" key="12">
    <source>
        <dbReference type="EMBL" id="MBW7570791.1"/>
    </source>
</evidence>
<proteinExistence type="inferred from homology"/>
<feature type="domain" description="RecC C-terminal" evidence="11">
    <location>
        <begin position="927"/>
        <end position="1188"/>
    </location>
</feature>
<dbReference type="RefSeq" id="WP_219938016.1">
    <property type="nucleotide sequence ID" value="NZ_JAGFNY010000030.1"/>
</dbReference>
<keyword evidence="13" id="KW-1185">Reference proteome</keyword>
<name>A0ABS7DHM7_9GAMM</name>
<evidence type="ECO:0000256" key="9">
    <source>
        <dbReference type="ARBA" id="ARBA00023204"/>
    </source>
</evidence>
<evidence type="ECO:0000256" key="3">
    <source>
        <dbReference type="ARBA" id="ARBA00022763"/>
    </source>
</evidence>
<dbReference type="GO" id="GO:0008854">
    <property type="term" value="F:exodeoxyribonuclease V activity"/>
    <property type="evidence" value="ECO:0007669"/>
    <property type="project" value="UniProtKB-EC"/>
</dbReference>
<keyword evidence="2 10" id="KW-0547">Nucleotide-binding</keyword>
<dbReference type="Gene3D" id="3.40.50.300">
    <property type="entry name" value="P-loop containing nucleotide triphosphate hydrolases"/>
    <property type="match status" value="2"/>
</dbReference>
<keyword evidence="4 10" id="KW-0378">Hydrolase</keyword>
<dbReference type="EMBL" id="JAGFNY010000030">
    <property type="protein sequence ID" value="MBW7570791.1"/>
    <property type="molecule type" value="Genomic_DNA"/>
</dbReference>
<comment type="similarity">
    <text evidence="10">Belongs to the RecC family.</text>
</comment>